<dbReference type="AlphaFoldDB" id="A0A3R7MEL2"/>
<dbReference type="PRINTS" id="PR00838">
    <property type="entry name" value="V5ALLERGEN"/>
</dbReference>
<comment type="caution">
    <text evidence="1">Lacks conserved residue(s) required for the propagation of feature annotation.</text>
</comment>
<feature type="domain" description="ShKT" evidence="2">
    <location>
        <begin position="204"/>
        <end position="245"/>
    </location>
</feature>
<reference evidence="3 4" key="1">
    <citation type="submission" date="2018-04" db="EMBL/GenBank/DDBJ databases">
        <authorList>
            <person name="Zhang X."/>
            <person name="Yuan J."/>
            <person name="Li F."/>
            <person name="Xiang J."/>
        </authorList>
    </citation>
    <scope>NUCLEOTIDE SEQUENCE [LARGE SCALE GENOMIC DNA]</scope>
    <source>
        <tissue evidence="3">Muscle</tissue>
    </source>
</reference>
<evidence type="ECO:0000259" key="2">
    <source>
        <dbReference type="PROSITE" id="PS51670"/>
    </source>
</evidence>
<accession>A0A3R7MEL2</accession>
<dbReference type="InterPro" id="IPR042076">
    <property type="entry name" value="Crisp-like_dom"/>
</dbReference>
<name>A0A3R7MEL2_PENVA</name>
<comment type="caution">
    <text evidence="3">The sequence shown here is derived from an EMBL/GenBank/DDBJ whole genome shotgun (WGS) entry which is preliminary data.</text>
</comment>
<dbReference type="InterPro" id="IPR001283">
    <property type="entry name" value="CRISP-related"/>
</dbReference>
<dbReference type="EMBL" id="QCYY01001910">
    <property type="protein sequence ID" value="ROT74328.1"/>
    <property type="molecule type" value="Genomic_DNA"/>
</dbReference>
<evidence type="ECO:0000313" key="4">
    <source>
        <dbReference type="Proteomes" id="UP000283509"/>
    </source>
</evidence>
<dbReference type="InterPro" id="IPR035940">
    <property type="entry name" value="CAP_sf"/>
</dbReference>
<dbReference type="InterPro" id="IPR013871">
    <property type="entry name" value="Cysteine_rich_secretory"/>
</dbReference>
<gene>
    <name evidence="3" type="ORF">C7M84_007180</name>
</gene>
<dbReference type="STRING" id="6689.A0A3R7MEL2"/>
<dbReference type="SUPFAM" id="SSF55797">
    <property type="entry name" value="PR-1-like"/>
    <property type="match status" value="1"/>
</dbReference>
<dbReference type="PRINTS" id="PR00837">
    <property type="entry name" value="V5TPXLIKE"/>
</dbReference>
<dbReference type="Pfam" id="PF00188">
    <property type="entry name" value="CAP"/>
    <property type="match status" value="1"/>
</dbReference>
<sequence>MVRHRPGWPAGIQYRSVDTQQPKVQKHIVGLHNILRAKVTPTAADMLAMAWYDTAAEQAQAWAEQCGSDSEADHPSVRWTSRYGACGQNVMVSARKRHWSFVMHNWWSGRRTFTYGGDSNNSSAVSAYTQMAWYNSHQVGCGFAECSEPGGKTFFRYVCNYCPSGNDPRRLSRPYTQGRTCRKCPDDCRSVCRKPECKLCTNACTYSDLWVNCKALDLQWHEWLCNTKTRNGVERFRNCRATCQCHKRIT</sequence>
<keyword evidence="4" id="KW-1185">Reference proteome</keyword>
<dbReference type="Gene3D" id="3.40.33.10">
    <property type="entry name" value="CAP"/>
    <property type="match status" value="1"/>
</dbReference>
<dbReference type="Pfam" id="PF08562">
    <property type="entry name" value="Crisp"/>
    <property type="match status" value="1"/>
</dbReference>
<evidence type="ECO:0000313" key="3">
    <source>
        <dbReference type="EMBL" id="ROT74328.1"/>
    </source>
</evidence>
<dbReference type="Gene3D" id="1.10.10.740">
    <property type="entry name" value="Crisp domain"/>
    <property type="match status" value="1"/>
</dbReference>
<evidence type="ECO:0000256" key="1">
    <source>
        <dbReference type="PROSITE-ProRule" id="PRU01005"/>
    </source>
</evidence>
<proteinExistence type="predicted"/>
<dbReference type="InterPro" id="IPR003582">
    <property type="entry name" value="ShKT_dom"/>
</dbReference>
<protein>
    <submittedName>
        <fullName evidence="3">Catrin</fullName>
    </submittedName>
</protein>
<dbReference type="PANTHER" id="PTHR10334">
    <property type="entry name" value="CYSTEINE-RICH SECRETORY PROTEIN-RELATED"/>
    <property type="match status" value="1"/>
</dbReference>
<organism evidence="3 4">
    <name type="scientific">Penaeus vannamei</name>
    <name type="common">Whiteleg shrimp</name>
    <name type="synonym">Litopenaeus vannamei</name>
    <dbReference type="NCBI Taxonomy" id="6689"/>
    <lineage>
        <taxon>Eukaryota</taxon>
        <taxon>Metazoa</taxon>
        <taxon>Ecdysozoa</taxon>
        <taxon>Arthropoda</taxon>
        <taxon>Crustacea</taxon>
        <taxon>Multicrustacea</taxon>
        <taxon>Malacostraca</taxon>
        <taxon>Eumalacostraca</taxon>
        <taxon>Eucarida</taxon>
        <taxon>Decapoda</taxon>
        <taxon>Dendrobranchiata</taxon>
        <taxon>Penaeoidea</taxon>
        <taxon>Penaeidae</taxon>
        <taxon>Penaeus</taxon>
    </lineage>
</organism>
<dbReference type="SUPFAM" id="SSF57546">
    <property type="entry name" value="Crisp domain-like"/>
    <property type="match status" value="1"/>
</dbReference>
<dbReference type="Proteomes" id="UP000283509">
    <property type="component" value="Unassembled WGS sequence"/>
</dbReference>
<dbReference type="SMART" id="SM00198">
    <property type="entry name" value="SCP"/>
    <property type="match status" value="1"/>
</dbReference>
<dbReference type="InterPro" id="IPR002413">
    <property type="entry name" value="V5_allergen-like"/>
</dbReference>
<dbReference type="InterPro" id="IPR014044">
    <property type="entry name" value="CAP_dom"/>
</dbReference>
<dbReference type="PROSITE" id="PS51670">
    <property type="entry name" value="SHKT"/>
    <property type="match status" value="1"/>
</dbReference>
<dbReference type="OrthoDB" id="337038at2759"/>
<reference evidence="3 4" key="2">
    <citation type="submission" date="2019-01" db="EMBL/GenBank/DDBJ databases">
        <title>The decoding of complex shrimp genome reveals the adaptation for benthos swimmer, frequently molting mechanism and breeding impact on genome.</title>
        <authorList>
            <person name="Sun Y."/>
            <person name="Gao Y."/>
            <person name="Yu Y."/>
        </authorList>
    </citation>
    <scope>NUCLEOTIDE SEQUENCE [LARGE SCALE GENOMIC DNA]</scope>
    <source>
        <tissue evidence="3">Muscle</tissue>
    </source>
</reference>